<evidence type="ECO:0000313" key="1">
    <source>
        <dbReference type="EMBL" id="KAF9507418.1"/>
    </source>
</evidence>
<keyword evidence="2" id="KW-1185">Reference proteome</keyword>
<dbReference type="Proteomes" id="UP000886523">
    <property type="component" value="Unassembled WGS sequence"/>
</dbReference>
<gene>
    <name evidence="1" type="ORF">BS47DRAFT_308800</name>
</gene>
<dbReference type="AlphaFoldDB" id="A0A9P6AKG3"/>
<organism evidence="1 2">
    <name type="scientific">Hydnum rufescens UP504</name>
    <dbReference type="NCBI Taxonomy" id="1448309"/>
    <lineage>
        <taxon>Eukaryota</taxon>
        <taxon>Fungi</taxon>
        <taxon>Dikarya</taxon>
        <taxon>Basidiomycota</taxon>
        <taxon>Agaricomycotina</taxon>
        <taxon>Agaricomycetes</taxon>
        <taxon>Cantharellales</taxon>
        <taxon>Hydnaceae</taxon>
        <taxon>Hydnum</taxon>
    </lineage>
</organism>
<accession>A0A9P6AKG3</accession>
<proteinExistence type="predicted"/>
<protein>
    <submittedName>
        <fullName evidence="1">Uncharacterized protein</fullName>
    </submittedName>
</protein>
<dbReference type="OrthoDB" id="4760524at2759"/>
<sequence length="90" mass="9568">MAICADAERWSSLNLLSLYVQRDQIMTAISRHGENLTDCFLAFQIVTSITAAKPVDRVGTVASPGPSVPARPLLTSENAPVSNLGLSAIQ</sequence>
<comment type="caution">
    <text evidence="1">The sequence shown here is derived from an EMBL/GenBank/DDBJ whole genome shotgun (WGS) entry which is preliminary data.</text>
</comment>
<name>A0A9P6AKG3_9AGAM</name>
<dbReference type="EMBL" id="MU129081">
    <property type="protein sequence ID" value="KAF9507418.1"/>
    <property type="molecule type" value="Genomic_DNA"/>
</dbReference>
<evidence type="ECO:0000313" key="2">
    <source>
        <dbReference type="Proteomes" id="UP000886523"/>
    </source>
</evidence>
<reference evidence="1" key="1">
    <citation type="journal article" date="2020" name="Nat. Commun.">
        <title>Large-scale genome sequencing of mycorrhizal fungi provides insights into the early evolution of symbiotic traits.</title>
        <authorList>
            <person name="Miyauchi S."/>
            <person name="Kiss E."/>
            <person name="Kuo A."/>
            <person name="Drula E."/>
            <person name="Kohler A."/>
            <person name="Sanchez-Garcia M."/>
            <person name="Morin E."/>
            <person name="Andreopoulos B."/>
            <person name="Barry K.W."/>
            <person name="Bonito G."/>
            <person name="Buee M."/>
            <person name="Carver A."/>
            <person name="Chen C."/>
            <person name="Cichocki N."/>
            <person name="Clum A."/>
            <person name="Culley D."/>
            <person name="Crous P.W."/>
            <person name="Fauchery L."/>
            <person name="Girlanda M."/>
            <person name="Hayes R.D."/>
            <person name="Keri Z."/>
            <person name="LaButti K."/>
            <person name="Lipzen A."/>
            <person name="Lombard V."/>
            <person name="Magnuson J."/>
            <person name="Maillard F."/>
            <person name="Murat C."/>
            <person name="Nolan M."/>
            <person name="Ohm R.A."/>
            <person name="Pangilinan J."/>
            <person name="Pereira M.F."/>
            <person name="Perotto S."/>
            <person name="Peter M."/>
            <person name="Pfister S."/>
            <person name="Riley R."/>
            <person name="Sitrit Y."/>
            <person name="Stielow J.B."/>
            <person name="Szollosi G."/>
            <person name="Zifcakova L."/>
            <person name="Stursova M."/>
            <person name="Spatafora J.W."/>
            <person name="Tedersoo L."/>
            <person name="Vaario L.M."/>
            <person name="Yamada A."/>
            <person name="Yan M."/>
            <person name="Wang P."/>
            <person name="Xu J."/>
            <person name="Bruns T."/>
            <person name="Baldrian P."/>
            <person name="Vilgalys R."/>
            <person name="Dunand C."/>
            <person name="Henrissat B."/>
            <person name="Grigoriev I.V."/>
            <person name="Hibbett D."/>
            <person name="Nagy L.G."/>
            <person name="Martin F.M."/>
        </authorList>
    </citation>
    <scope>NUCLEOTIDE SEQUENCE</scope>
    <source>
        <strain evidence="1">UP504</strain>
    </source>
</reference>